<dbReference type="RefSeq" id="XP_016980802.1">
    <property type="nucleotide sequence ID" value="XM_017125313.1"/>
</dbReference>
<evidence type="ECO:0000256" key="1">
    <source>
        <dbReference type="SAM" id="MobiDB-lite"/>
    </source>
</evidence>
<reference evidence="2 3" key="1">
    <citation type="submission" date="2025-04" db="UniProtKB">
        <authorList>
            <consortium name="RefSeq"/>
        </authorList>
    </citation>
    <scope>IDENTIFICATION</scope>
</reference>
<dbReference type="RefSeq" id="XP_016980801.2">
    <property type="nucleotide sequence ID" value="XM_017125312.2"/>
</dbReference>
<feature type="region of interest" description="Disordered" evidence="1">
    <location>
        <begin position="342"/>
        <end position="396"/>
    </location>
</feature>
<dbReference type="RefSeq" id="XP_016980800.2">
    <property type="nucleotide sequence ID" value="XM_017125311.2"/>
</dbReference>
<dbReference type="Pfam" id="PF06382">
    <property type="entry name" value="Protamine_like"/>
    <property type="match status" value="1"/>
</dbReference>
<dbReference type="RefSeq" id="XP_016980801.1">
    <property type="nucleotide sequence ID" value="XM_017125312.1"/>
</dbReference>
<sequence>MPPVLRERKVIRSTPGRGTRNGFRNFVACFKQENDWIQIGQLEDLASETWANFNKQQRREFSYERYKIDMAHKLDMATIEQVSEGPFKLRNLDATDLEVLESPRSLDYSSCSNLTVQAEVHISSENASGQTSVSNSNNARRDIVVSDTIEESALEGPSISEINEMCTSTVSVNSTPFANFLQDFSLVHGNSPKDNLEEATKKWAKMTLKKKEAYKPEKYVLKLLSQVDNCNDLNGIDQQADAEELSDVEEPRKKTKRAKKVPKKPVKRLNKRAGGGLVPAANSPKKRGRPTTAPAVQISRPTVPARRSSSLWTFKNFIREFRHSNPHRLTVEGASLWRKMTPQERESYRVPKNNASRDSPISEVSESTEDTEPVQQVSDGQLVPWTPVQSSQSGESKRNWLDFLKISKAVEKVKGFFG</sequence>
<dbReference type="RefSeq" id="XP_016980802.2">
    <property type="nucleotide sequence ID" value="XM_017125313.2"/>
</dbReference>
<protein>
    <submittedName>
        <fullName evidence="2 3">Uncharacterized protein LOC108045862</fullName>
    </submittedName>
</protein>
<feature type="compositionally biased region" description="Basic residues" evidence="1">
    <location>
        <begin position="253"/>
        <end position="271"/>
    </location>
</feature>
<gene>
    <name evidence="2 3 4" type="primary">LOC108045862</name>
</gene>
<name>A0A6P4ERJ1_DRORH</name>
<evidence type="ECO:0000313" key="3">
    <source>
        <dbReference type="RefSeq" id="XP_016980801.1"/>
    </source>
</evidence>
<evidence type="ECO:0000313" key="4">
    <source>
        <dbReference type="RefSeq" id="XP_016980802.1"/>
    </source>
</evidence>
<dbReference type="GO" id="GO:0035092">
    <property type="term" value="P:sperm DNA condensation"/>
    <property type="evidence" value="ECO:0007669"/>
    <property type="project" value="InterPro"/>
</dbReference>
<evidence type="ECO:0000313" key="2">
    <source>
        <dbReference type="RefSeq" id="XP_016980800.1"/>
    </source>
</evidence>
<dbReference type="InterPro" id="IPR024460">
    <property type="entry name" value="Protamine-like"/>
</dbReference>
<feature type="compositionally biased region" description="Polar residues" evidence="1">
    <location>
        <begin position="353"/>
        <end position="365"/>
    </location>
</feature>
<dbReference type="OrthoDB" id="7858652at2759"/>
<feature type="region of interest" description="Disordered" evidence="1">
    <location>
        <begin position="241"/>
        <end position="302"/>
    </location>
</feature>
<proteinExistence type="predicted"/>
<organism evidence="2">
    <name type="scientific">Drosophila rhopaloa</name>
    <name type="common">Fruit fly</name>
    <dbReference type="NCBI Taxonomy" id="1041015"/>
    <lineage>
        <taxon>Eukaryota</taxon>
        <taxon>Metazoa</taxon>
        <taxon>Ecdysozoa</taxon>
        <taxon>Arthropoda</taxon>
        <taxon>Hexapoda</taxon>
        <taxon>Insecta</taxon>
        <taxon>Pterygota</taxon>
        <taxon>Neoptera</taxon>
        <taxon>Endopterygota</taxon>
        <taxon>Diptera</taxon>
        <taxon>Brachycera</taxon>
        <taxon>Muscomorpha</taxon>
        <taxon>Ephydroidea</taxon>
        <taxon>Drosophilidae</taxon>
        <taxon>Drosophila</taxon>
        <taxon>Sophophora</taxon>
    </lineage>
</organism>
<dbReference type="GeneID" id="108045862"/>
<dbReference type="RefSeq" id="XP_016980800.1">
    <property type="nucleotide sequence ID" value="XM_017125311.1"/>
</dbReference>
<accession>A0A6P4ERJ1</accession>
<dbReference type="AlphaFoldDB" id="A0A6P4ERJ1"/>